<proteinExistence type="predicted"/>
<dbReference type="Proteomes" id="UP000017396">
    <property type="component" value="Chromosome"/>
</dbReference>
<dbReference type="STRING" id="1183438.GKIL_1976"/>
<dbReference type="KEGG" id="glj:GKIL_1976"/>
<dbReference type="AlphaFoldDB" id="U5QGW7"/>
<dbReference type="RefSeq" id="WP_023173346.1">
    <property type="nucleotide sequence ID" value="NC_022600.1"/>
</dbReference>
<dbReference type="EMBL" id="CP003587">
    <property type="protein sequence ID" value="AGY58222.1"/>
    <property type="molecule type" value="Genomic_DNA"/>
</dbReference>
<evidence type="ECO:0000313" key="1">
    <source>
        <dbReference type="EMBL" id="AGY58222.1"/>
    </source>
</evidence>
<dbReference type="HOGENOM" id="CLU_1370495_0_0_3"/>
<evidence type="ECO:0000313" key="2">
    <source>
        <dbReference type="Proteomes" id="UP000017396"/>
    </source>
</evidence>
<sequence length="199" mass="22431">MSFAHHQGIAILLTALGVERACFPAEVYNCDEDTRPLEAQDEDLSEFARGIRFAKRKAKEEPPGRELQYSTWLRNFEQLQPLMDAGTLFIEPLLLKELPRRQQFIEDYGLGRGESACLVLAERYRQLPGIFLSSDEAASKVAAKISLLHLSLVDVLLGWARTTRPDVELMEELVAGMQAARFGLKADIIQRLRSLSSEL</sequence>
<accession>U5QGW7</accession>
<dbReference type="OrthoDB" id="582738at2"/>
<protein>
    <submittedName>
        <fullName evidence="1">Uncharacterized protein</fullName>
    </submittedName>
</protein>
<name>U5QGW7_GLOK1</name>
<organism evidence="1 2">
    <name type="scientific">Gloeobacter kilaueensis (strain ATCC BAA-2537 / CCAP 1431/1 / ULC 316 / JS1)</name>
    <dbReference type="NCBI Taxonomy" id="1183438"/>
    <lineage>
        <taxon>Bacteria</taxon>
        <taxon>Bacillati</taxon>
        <taxon>Cyanobacteriota</taxon>
        <taxon>Cyanophyceae</taxon>
        <taxon>Gloeobacterales</taxon>
        <taxon>Gloeobacteraceae</taxon>
        <taxon>Gloeobacter</taxon>
    </lineage>
</organism>
<reference evidence="1 2" key="1">
    <citation type="journal article" date="2013" name="PLoS ONE">
        <title>Cultivation and Complete Genome Sequencing of Gloeobacter kilaueensis sp. nov., from a Lava Cave in Kilauea Caldera, Hawai'i.</title>
        <authorList>
            <person name="Saw J.H."/>
            <person name="Schatz M."/>
            <person name="Brown M.V."/>
            <person name="Kunkel D.D."/>
            <person name="Foster J.S."/>
            <person name="Shick H."/>
            <person name="Christensen S."/>
            <person name="Hou S."/>
            <person name="Wan X."/>
            <person name="Donachie S.P."/>
        </authorList>
    </citation>
    <scope>NUCLEOTIDE SEQUENCE [LARGE SCALE GENOMIC DNA]</scope>
    <source>
        <strain evidence="2">JS</strain>
    </source>
</reference>
<keyword evidence="2" id="KW-1185">Reference proteome</keyword>
<gene>
    <name evidence="1" type="ORF">GKIL_1976</name>
</gene>
<dbReference type="eggNOG" id="COG2405">
    <property type="taxonomic scope" value="Bacteria"/>
</dbReference>